<dbReference type="Proteomes" id="UP000030762">
    <property type="component" value="Unassembled WGS sequence"/>
</dbReference>
<dbReference type="EMBL" id="JH767281">
    <property type="protein sequence ID" value="EQC25411.1"/>
    <property type="molecule type" value="Genomic_DNA"/>
</dbReference>
<name>T0PT52_SAPDV</name>
<dbReference type="OrthoDB" id="429813at2759"/>
<keyword evidence="1" id="KW-1133">Transmembrane helix</keyword>
<evidence type="ECO:0000256" key="1">
    <source>
        <dbReference type="SAM" id="Phobius"/>
    </source>
</evidence>
<organism evidence="2 3">
    <name type="scientific">Saprolegnia diclina (strain VS20)</name>
    <dbReference type="NCBI Taxonomy" id="1156394"/>
    <lineage>
        <taxon>Eukaryota</taxon>
        <taxon>Sar</taxon>
        <taxon>Stramenopiles</taxon>
        <taxon>Oomycota</taxon>
        <taxon>Saprolegniomycetes</taxon>
        <taxon>Saprolegniales</taxon>
        <taxon>Saprolegniaceae</taxon>
        <taxon>Saprolegnia</taxon>
    </lineage>
</organism>
<dbReference type="GeneID" id="19957465"/>
<dbReference type="AlphaFoldDB" id="T0PT52"/>
<keyword evidence="1" id="KW-0812">Transmembrane</keyword>
<evidence type="ECO:0000313" key="2">
    <source>
        <dbReference type="EMBL" id="EQC25411.1"/>
    </source>
</evidence>
<keyword evidence="1" id="KW-0472">Membrane</keyword>
<keyword evidence="3" id="KW-1185">Reference proteome</keyword>
<feature type="transmembrane region" description="Helical" evidence="1">
    <location>
        <begin position="60"/>
        <end position="81"/>
    </location>
</feature>
<proteinExistence type="predicted"/>
<dbReference type="InParanoid" id="T0PT52"/>
<protein>
    <submittedName>
        <fullName evidence="2">Uncharacterized protein</fullName>
    </submittedName>
</protein>
<dbReference type="RefSeq" id="XP_008621178.1">
    <property type="nucleotide sequence ID" value="XM_008622956.1"/>
</dbReference>
<dbReference type="VEuPathDB" id="FungiDB:SDRG_16738"/>
<accession>T0PT52</accession>
<evidence type="ECO:0000313" key="3">
    <source>
        <dbReference type="Proteomes" id="UP000030762"/>
    </source>
</evidence>
<gene>
    <name evidence="2" type="ORF">SDRG_16738</name>
</gene>
<sequence>MVDKPLTNRPDDDDDGLFHFQQKHVFSTANNMMGAVSLPQWLSILYTNGRHIEWQYMFRAAFLTFASIFAFFVGLIESLWYPSHVIEAIPLPDDPLPPRLRQVIQTRAAGYFKTFGYAT</sequence>
<reference evidence="2 3" key="1">
    <citation type="submission" date="2012-04" db="EMBL/GenBank/DDBJ databases">
        <title>The Genome Sequence of Saprolegnia declina VS20.</title>
        <authorList>
            <consortium name="The Broad Institute Genome Sequencing Platform"/>
            <person name="Russ C."/>
            <person name="Nusbaum C."/>
            <person name="Tyler B."/>
            <person name="van West P."/>
            <person name="Dieguez-Uribeondo J."/>
            <person name="de Bruijn I."/>
            <person name="Tripathy S."/>
            <person name="Jiang R."/>
            <person name="Young S.K."/>
            <person name="Zeng Q."/>
            <person name="Gargeya S."/>
            <person name="Fitzgerald M."/>
            <person name="Haas B."/>
            <person name="Abouelleil A."/>
            <person name="Alvarado L."/>
            <person name="Arachchi H.M."/>
            <person name="Berlin A."/>
            <person name="Chapman S.B."/>
            <person name="Goldberg J."/>
            <person name="Griggs A."/>
            <person name="Gujja S."/>
            <person name="Hansen M."/>
            <person name="Howarth C."/>
            <person name="Imamovic A."/>
            <person name="Larimer J."/>
            <person name="McCowen C."/>
            <person name="Montmayeur A."/>
            <person name="Murphy C."/>
            <person name="Neiman D."/>
            <person name="Pearson M."/>
            <person name="Priest M."/>
            <person name="Roberts A."/>
            <person name="Saif S."/>
            <person name="Shea T."/>
            <person name="Sisk P."/>
            <person name="Sykes S."/>
            <person name="Wortman J."/>
            <person name="Nusbaum C."/>
            <person name="Birren B."/>
        </authorList>
    </citation>
    <scope>NUCLEOTIDE SEQUENCE [LARGE SCALE GENOMIC DNA]</scope>
    <source>
        <strain evidence="2 3">VS20</strain>
    </source>
</reference>